<reference evidence="1 2" key="1">
    <citation type="journal article" date="2018" name="Genome Biol. Evol.">
        <title>Multiple Roots of Fruiting Body Formation in Amoebozoa.</title>
        <authorList>
            <person name="Hillmann F."/>
            <person name="Forbes G."/>
            <person name="Novohradska S."/>
            <person name="Ferling I."/>
            <person name="Riege K."/>
            <person name="Groth M."/>
            <person name="Westermann M."/>
            <person name="Marz M."/>
            <person name="Spaller T."/>
            <person name="Winckler T."/>
            <person name="Schaap P."/>
            <person name="Glockner G."/>
        </authorList>
    </citation>
    <scope>NUCLEOTIDE SEQUENCE [LARGE SCALE GENOMIC DNA]</scope>
    <source>
        <strain evidence="1 2">Jena</strain>
    </source>
</reference>
<dbReference type="EMBL" id="MDYQ01000036">
    <property type="protein sequence ID" value="PRP85994.1"/>
    <property type="molecule type" value="Genomic_DNA"/>
</dbReference>
<accession>A0A2P6NPW3</accession>
<dbReference type="Proteomes" id="UP000241769">
    <property type="component" value="Unassembled WGS sequence"/>
</dbReference>
<dbReference type="InParanoid" id="A0A2P6NPW3"/>
<evidence type="ECO:0000313" key="2">
    <source>
        <dbReference type="Proteomes" id="UP000241769"/>
    </source>
</evidence>
<name>A0A2P6NPW3_9EUKA</name>
<comment type="caution">
    <text evidence="1">The sequence shown here is derived from an EMBL/GenBank/DDBJ whole genome shotgun (WGS) entry which is preliminary data.</text>
</comment>
<protein>
    <submittedName>
        <fullName evidence="1">RING/U-box domain-containing protein</fullName>
    </submittedName>
</protein>
<evidence type="ECO:0000313" key="1">
    <source>
        <dbReference type="EMBL" id="PRP85994.1"/>
    </source>
</evidence>
<gene>
    <name evidence="1" type="ORF">PROFUN_05765</name>
</gene>
<proteinExistence type="predicted"/>
<sequence>MSDNQQPSAAQAQALQLLLGMIAQQQSTQSDNSLMERFGAPISDEQMSDLAAMLSRDGGPPPAAPSAIDDLDEVTISSSNRALLQKECGVCAETFRIGDHAKKLPCKIEKYSIGSIPMTVCIRGY</sequence>
<dbReference type="AlphaFoldDB" id="A0A2P6NPW3"/>
<organism evidence="1 2">
    <name type="scientific">Planoprotostelium fungivorum</name>
    <dbReference type="NCBI Taxonomy" id="1890364"/>
    <lineage>
        <taxon>Eukaryota</taxon>
        <taxon>Amoebozoa</taxon>
        <taxon>Evosea</taxon>
        <taxon>Variosea</taxon>
        <taxon>Cavosteliida</taxon>
        <taxon>Cavosteliaceae</taxon>
        <taxon>Planoprotostelium</taxon>
    </lineage>
</organism>
<keyword evidence="2" id="KW-1185">Reference proteome</keyword>